<dbReference type="EMBL" id="CALNXI010001546">
    <property type="protein sequence ID" value="CAH3171774.1"/>
    <property type="molecule type" value="Genomic_DNA"/>
</dbReference>
<feature type="region of interest" description="Disordered" evidence="1">
    <location>
        <begin position="98"/>
        <end position="117"/>
    </location>
</feature>
<evidence type="ECO:0000313" key="3">
    <source>
        <dbReference type="Proteomes" id="UP001159427"/>
    </source>
</evidence>
<gene>
    <name evidence="2" type="ORF">PEVE_00008046</name>
</gene>
<accession>A0ABN8QXM1</accession>
<protein>
    <submittedName>
        <fullName evidence="2">Uncharacterized protein</fullName>
    </submittedName>
</protein>
<feature type="non-terminal residue" evidence="2">
    <location>
        <position position="117"/>
    </location>
</feature>
<name>A0ABN8QXM1_9CNID</name>
<organism evidence="2 3">
    <name type="scientific">Porites evermanni</name>
    <dbReference type="NCBI Taxonomy" id="104178"/>
    <lineage>
        <taxon>Eukaryota</taxon>
        <taxon>Metazoa</taxon>
        <taxon>Cnidaria</taxon>
        <taxon>Anthozoa</taxon>
        <taxon>Hexacorallia</taxon>
        <taxon>Scleractinia</taxon>
        <taxon>Fungiina</taxon>
        <taxon>Poritidae</taxon>
        <taxon>Porites</taxon>
    </lineage>
</organism>
<sequence>MLAVFEQSNKTLDDSISKMTTCLTSLGEGIASRMRMLALALAKPPANPSPAMPYAQPNYPSQYNSYGRFNISLPMTLEASYENRDAFPASHYQRIASGQESSSPCATGPILSASQTL</sequence>
<dbReference type="Proteomes" id="UP001159427">
    <property type="component" value="Unassembled WGS sequence"/>
</dbReference>
<keyword evidence="3" id="KW-1185">Reference proteome</keyword>
<reference evidence="2 3" key="1">
    <citation type="submission" date="2022-05" db="EMBL/GenBank/DDBJ databases">
        <authorList>
            <consortium name="Genoscope - CEA"/>
            <person name="William W."/>
        </authorList>
    </citation>
    <scope>NUCLEOTIDE SEQUENCE [LARGE SCALE GENOMIC DNA]</scope>
</reference>
<comment type="caution">
    <text evidence="2">The sequence shown here is derived from an EMBL/GenBank/DDBJ whole genome shotgun (WGS) entry which is preliminary data.</text>
</comment>
<evidence type="ECO:0000256" key="1">
    <source>
        <dbReference type="SAM" id="MobiDB-lite"/>
    </source>
</evidence>
<proteinExistence type="predicted"/>
<evidence type="ECO:0000313" key="2">
    <source>
        <dbReference type="EMBL" id="CAH3171774.1"/>
    </source>
</evidence>